<dbReference type="EMBL" id="CM009293">
    <property type="protein sequence ID" value="RQO88808.1"/>
    <property type="molecule type" value="Genomic_DNA"/>
</dbReference>
<evidence type="ECO:0000256" key="1">
    <source>
        <dbReference type="SAM" id="Phobius"/>
    </source>
</evidence>
<evidence type="ECO:0000313" key="2">
    <source>
        <dbReference type="EMBL" id="RQO88808.1"/>
    </source>
</evidence>
<dbReference type="InParanoid" id="A0A3N7G4P1"/>
<organism evidence="2 3">
    <name type="scientific">Populus trichocarpa</name>
    <name type="common">Western balsam poplar</name>
    <name type="synonym">Populus balsamifera subsp. trichocarpa</name>
    <dbReference type="NCBI Taxonomy" id="3694"/>
    <lineage>
        <taxon>Eukaryota</taxon>
        <taxon>Viridiplantae</taxon>
        <taxon>Streptophyta</taxon>
        <taxon>Embryophyta</taxon>
        <taxon>Tracheophyta</taxon>
        <taxon>Spermatophyta</taxon>
        <taxon>Magnoliopsida</taxon>
        <taxon>eudicotyledons</taxon>
        <taxon>Gunneridae</taxon>
        <taxon>Pentapetalae</taxon>
        <taxon>rosids</taxon>
        <taxon>fabids</taxon>
        <taxon>Malpighiales</taxon>
        <taxon>Salicaceae</taxon>
        <taxon>Saliceae</taxon>
        <taxon>Populus</taxon>
    </lineage>
</organism>
<feature type="transmembrane region" description="Helical" evidence="1">
    <location>
        <begin position="155"/>
        <end position="176"/>
    </location>
</feature>
<keyword evidence="1" id="KW-0472">Membrane</keyword>
<dbReference type="Proteomes" id="UP000006729">
    <property type="component" value="Chromosome 4"/>
</dbReference>
<accession>A0A3N7G4P1</accession>
<evidence type="ECO:0000313" key="3">
    <source>
        <dbReference type="Proteomes" id="UP000006729"/>
    </source>
</evidence>
<keyword evidence="1" id="KW-0812">Transmembrane</keyword>
<keyword evidence="1" id="KW-1133">Transmembrane helix</keyword>
<sequence>MIIYPPNPFSNHILHFSTQVTKSTSRSPQKWTKWSLEVKSMNPFYAQSQNLNQFITIMNWTSRLENIDTNLGYFKRLGWHPGIELKILLRLAAPAVLVYLINNSCPCPAESSLATSAILSLLLPLLAMWCPILSLWPHAREGKCCGNSVVNLMELADIISATALVFHLVLTGLAVYNLRWD</sequence>
<name>A0A3N7G4P1_POPTR</name>
<keyword evidence="3" id="KW-1185">Reference proteome</keyword>
<protein>
    <submittedName>
        <fullName evidence="2">Uncharacterized protein</fullName>
    </submittedName>
</protein>
<proteinExistence type="predicted"/>
<gene>
    <name evidence="2" type="ORF">POPTR_004G016601</name>
</gene>
<dbReference type="AlphaFoldDB" id="A0A3N7G4P1"/>
<reference evidence="2 3" key="1">
    <citation type="journal article" date="2006" name="Science">
        <title>The genome of black cottonwood, Populus trichocarpa (Torr. &amp; Gray).</title>
        <authorList>
            <person name="Tuskan G.A."/>
            <person name="Difazio S."/>
            <person name="Jansson S."/>
            <person name="Bohlmann J."/>
            <person name="Grigoriev I."/>
            <person name="Hellsten U."/>
            <person name="Putnam N."/>
            <person name="Ralph S."/>
            <person name="Rombauts S."/>
            <person name="Salamov A."/>
            <person name="Schein J."/>
            <person name="Sterck L."/>
            <person name="Aerts A."/>
            <person name="Bhalerao R.R."/>
            <person name="Bhalerao R.P."/>
            <person name="Blaudez D."/>
            <person name="Boerjan W."/>
            <person name="Brun A."/>
            <person name="Brunner A."/>
            <person name="Busov V."/>
            <person name="Campbell M."/>
            <person name="Carlson J."/>
            <person name="Chalot M."/>
            <person name="Chapman J."/>
            <person name="Chen G.L."/>
            <person name="Cooper D."/>
            <person name="Coutinho P.M."/>
            <person name="Couturier J."/>
            <person name="Covert S."/>
            <person name="Cronk Q."/>
            <person name="Cunningham R."/>
            <person name="Davis J."/>
            <person name="Degroeve S."/>
            <person name="Dejardin A."/>
            <person name="Depamphilis C."/>
            <person name="Detter J."/>
            <person name="Dirks B."/>
            <person name="Dubchak I."/>
            <person name="Duplessis S."/>
            <person name="Ehlting J."/>
            <person name="Ellis B."/>
            <person name="Gendler K."/>
            <person name="Goodstein D."/>
            <person name="Gribskov M."/>
            <person name="Grimwood J."/>
            <person name="Groover A."/>
            <person name="Gunter L."/>
            <person name="Hamberger B."/>
            <person name="Heinze B."/>
            <person name="Helariutta Y."/>
            <person name="Henrissat B."/>
            <person name="Holligan D."/>
            <person name="Holt R."/>
            <person name="Huang W."/>
            <person name="Islam-Faridi N."/>
            <person name="Jones S."/>
            <person name="Jones-Rhoades M."/>
            <person name="Jorgensen R."/>
            <person name="Joshi C."/>
            <person name="Kangasjarvi J."/>
            <person name="Karlsson J."/>
            <person name="Kelleher C."/>
            <person name="Kirkpatrick R."/>
            <person name="Kirst M."/>
            <person name="Kohler A."/>
            <person name="Kalluri U."/>
            <person name="Larimer F."/>
            <person name="Leebens-Mack J."/>
            <person name="Leple J.C."/>
            <person name="Locascio P."/>
            <person name="Lou Y."/>
            <person name="Lucas S."/>
            <person name="Martin F."/>
            <person name="Montanini B."/>
            <person name="Napoli C."/>
            <person name="Nelson D.R."/>
            <person name="Nelson C."/>
            <person name="Nieminen K."/>
            <person name="Nilsson O."/>
            <person name="Pereda V."/>
            <person name="Peter G."/>
            <person name="Philippe R."/>
            <person name="Pilate G."/>
            <person name="Poliakov A."/>
            <person name="Razumovskaya J."/>
            <person name="Richardson P."/>
            <person name="Rinaldi C."/>
            <person name="Ritland K."/>
            <person name="Rouze P."/>
            <person name="Ryaboy D."/>
            <person name="Schmutz J."/>
            <person name="Schrader J."/>
            <person name="Segerman B."/>
            <person name="Shin H."/>
            <person name="Siddiqui A."/>
            <person name="Sterky F."/>
            <person name="Terry A."/>
            <person name="Tsai C.J."/>
            <person name="Uberbacher E."/>
            <person name="Unneberg P."/>
            <person name="Vahala J."/>
            <person name="Wall K."/>
            <person name="Wessler S."/>
            <person name="Yang G."/>
            <person name="Yin T."/>
            <person name="Douglas C."/>
            <person name="Marra M."/>
            <person name="Sandberg G."/>
            <person name="Van de Peer Y."/>
            <person name="Rokhsar D."/>
        </authorList>
    </citation>
    <scope>NUCLEOTIDE SEQUENCE [LARGE SCALE GENOMIC DNA]</scope>
    <source>
        <strain evidence="3">cv. Nisqually</strain>
    </source>
</reference>